<keyword evidence="2" id="KW-1185">Reference proteome</keyword>
<organism evidence="1 2">
    <name type="scientific">Actinomycetospora chibensis</name>
    <dbReference type="NCBI Taxonomy" id="663606"/>
    <lineage>
        <taxon>Bacteria</taxon>
        <taxon>Bacillati</taxon>
        <taxon>Actinomycetota</taxon>
        <taxon>Actinomycetes</taxon>
        <taxon>Pseudonocardiales</taxon>
        <taxon>Pseudonocardiaceae</taxon>
        <taxon>Actinomycetospora</taxon>
    </lineage>
</organism>
<dbReference type="EMBL" id="JBHSIM010000064">
    <property type="protein sequence ID" value="MFC4836497.1"/>
    <property type="molecule type" value="Genomic_DNA"/>
</dbReference>
<gene>
    <name evidence="1" type="ORF">ACFPEL_29110</name>
</gene>
<sequence length="253" mass="27568">MTPTAGEVAAGEVAARVLGARVERSPDAHEMSLIHPDGRRAALEEAVLGEREELLLAHLRRDSDMQWTAPARWWWQVTINDVRRLPRVREVFPVVARMCEAHGVPSPCHLPAPLISAVPDLHWLVHTGPARLRGHADSLGLPATVTLCPGSVADQPMGSVVPALREALAGGPAARALRALQRREADERQLYLTVGCTGLPADAFASLVRAPGVPPAPPPEHDWLSHLWLAPVLGQVVFLWSREDGWSRHEPYG</sequence>
<dbReference type="Proteomes" id="UP001595909">
    <property type="component" value="Unassembled WGS sequence"/>
</dbReference>
<dbReference type="RefSeq" id="WP_274191986.1">
    <property type="nucleotide sequence ID" value="NZ_BAABHN010000064.1"/>
</dbReference>
<proteinExistence type="predicted"/>
<accession>A0ABV9RSX9</accession>
<evidence type="ECO:0000313" key="1">
    <source>
        <dbReference type="EMBL" id="MFC4836497.1"/>
    </source>
</evidence>
<name>A0ABV9RSX9_9PSEU</name>
<protein>
    <submittedName>
        <fullName evidence="1">Uncharacterized protein</fullName>
    </submittedName>
</protein>
<comment type="caution">
    <text evidence="1">The sequence shown here is derived from an EMBL/GenBank/DDBJ whole genome shotgun (WGS) entry which is preliminary data.</text>
</comment>
<evidence type="ECO:0000313" key="2">
    <source>
        <dbReference type="Proteomes" id="UP001595909"/>
    </source>
</evidence>
<reference evidence="2" key="1">
    <citation type="journal article" date="2019" name="Int. J. Syst. Evol. Microbiol.">
        <title>The Global Catalogue of Microorganisms (GCM) 10K type strain sequencing project: providing services to taxonomists for standard genome sequencing and annotation.</title>
        <authorList>
            <consortium name="The Broad Institute Genomics Platform"/>
            <consortium name="The Broad Institute Genome Sequencing Center for Infectious Disease"/>
            <person name="Wu L."/>
            <person name="Ma J."/>
        </authorList>
    </citation>
    <scope>NUCLEOTIDE SEQUENCE [LARGE SCALE GENOMIC DNA]</scope>
    <source>
        <strain evidence="2">CCUG 50347</strain>
    </source>
</reference>